<dbReference type="PANTHER" id="PTHR21197">
    <property type="entry name" value="UDP-GALACTOPYRANOSE MUTASE"/>
    <property type="match status" value="1"/>
</dbReference>
<evidence type="ECO:0000313" key="2">
    <source>
        <dbReference type="EMBL" id="MBJ6724254.1"/>
    </source>
</evidence>
<evidence type="ECO:0000259" key="1">
    <source>
        <dbReference type="Pfam" id="PF01593"/>
    </source>
</evidence>
<dbReference type="AlphaFoldDB" id="A0A8J7JE81"/>
<dbReference type="InterPro" id="IPR002937">
    <property type="entry name" value="Amino_oxidase"/>
</dbReference>
<dbReference type="GO" id="GO:0016491">
    <property type="term" value="F:oxidoreductase activity"/>
    <property type="evidence" value="ECO:0007669"/>
    <property type="project" value="InterPro"/>
</dbReference>
<dbReference type="Pfam" id="PF01593">
    <property type="entry name" value="Amino_oxidase"/>
    <property type="match status" value="1"/>
</dbReference>
<name>A0A8J7JE81_9BACT</name>
<reference evidence="2" key="1">
    <citation type="submission" date="2020-12" db="EMBL/GenBank/DDBJ databases">
        <title>Geomonas sp. Red875, isolated from river sediment.</title>
        <authorList>
            <person name="Xu Z."/>
            <person name="Zhang Z."/>
            <person name="Masuda Y."/>
            <person name="Itoh H."/>
            <person name="Senoo K."/>
        </authorList>
    </citation>
    <scope>NUCLEOTIDE SEQUENCE</scope>
    <source>
        <strain evidence="2">Red875</strain>
    </source>
</reference>
<keyword evidence="3" id="KW-1185">Reference proteome</keyword>
<dbReference type="PANTHER" id="PTHR21197:SF0">
    <property type="entry name" value="UDP-GALACTOPYRANOSE MUTASE"/>
    <property type="match status" value="1"/>
</dbReference>
<dbReference type="Gene3D" id="3.50.50.60">
    <property type="entry name" value="FAD/NAD(P)-binding domain"/>
    <property type="match status" value="1"/>
</dbReference>
<organism evidence="2 3">
    <name type="scientific">Geomesophilobacter sediminis</name>
    <dbReference type="NCBI Taxonomy" id="2798584"/>
    <lineage>
        <taxon>Bacteria</taxon>
        <taxon>Pseudomonadati</taxon>
        <taxon>Thermodesulfobacteriota</taxon>
        <taxon>Desulfuromonadia</taxon>
        <taxon>Geobacterales</taxon>
        <taxon>Geobacteraceae</taxon>
        <taxon>Geomesophilobacter</taxon>
    </lineage>
</organism>
<comment type="caution">
    <text evidence="2">The sequence shown here is derived from an EMBL/GenBank/DDBJ whole genome shotgun (WGS) entry which is preliminary data.</text>
</comment>
<feature type="domain" description="Amine oxidase" evidence="1">
    <location>
        <begin position="11"/>
        <end position="428"/>
    </location>
</feature>
<gene>
    <name evidence="2" type="ORF">JFN93_06015</name>
</gene>
<dbReference type="GO" id="GO:0050660">
    <property type="term" value="F:flavin adenine dinucleotide binding"/>
    <property type="evidence" value="ECO:0007669"/>
    <property type="project" value="TreeGrafter"/>
</dbReference>
<dbReference type="InterPro" id="IPR036188">
    <property type="entry name" value="FAD/NAD-bd_sf"/>
</dbReference>
<dbReference type="GO" id="GO:0008767">
    <property type="term" value="F:UDP-galactopyranose mutase activity"/>
    <property type="evidence" value="ECO:0007669"/>
    <property type="project" value="TreeGrafter"/>
</dbReference>
<proteinExistence type="predicted"/>
<dbReference type="Proteomes" id="UP000636888">
    <property type="component" value="Unassembled WGS sequence"/>
</dbReference>
<dbReference type="SUPFAM" id="SSF51905">
    <property type="entry name" value="FAD/NAD(P)-binding domain"/>
    <property type="match status" value="1"/>
</dbReference>
<protein>
    <submittedName>
        <fullName evidence="2">FAD-dependent oxidoreductase</fullName>
    </submittedName>
</protein>
<dbReference type="EMBL" id="JAEMHM010000004">
    <property type="protein sequence ID" value="MBJ6724254.1"/>
    <property type="molecule type" value="Genomic_DNA"/>
</dbReference>
<dbReference type="GO" id="GO:0005829">
    <property type="term" value="C:cytosol"/>
    <property type="evidence" value="ECO:0007669"/>
    <property type="project" value="TreeGrafter"/>
</dbReference>
<evidence type="ECO:0000313" key="3">
    <source>
        <dbReference type="Proteomes" id="UP000636888"/>
    </source>
</evidence>
<accession>A0A8J7JE81</accession>
<dbReference type="RefSeq" id="WP_199383090.1">
    <property type="nucleotide sequence ID" value="NZ_JAEMHM010000004.1"/>
</dbReference>
<sequence>MGKTVIIGAGLAGLSAAYHAQQKGVPYDLYEGDAAVGGCCRSVGEKGFLFDYSGHLLHLKDPYFQGLVRELLGDNLVVLHRNAVIYSHGAFTRYPFQANLHGLPAGVVKECLLSFVRSYYENEDLPTRAYATFRDWIVAKLGEGIGEHFMFPYNEKLWTVPTEEMTCEWMSEYVPKPSLEDVFNGALEDQSKGFGYNATFWYPRQGGIQALCDALAGRVGNLHLNRRVTAVDLAANCVRFASGETAPYRRLVSTMPLKGLVGLLAGEVPEKVLRAAAQLRHNSVLIVNLGVRGADLTDKHWIYLPERRFTAYRVGVYSNFSAALAPPGTTSYYLEIGYRPEWNVDKEALAAKAVAEMAEIGLVRDPKDILVRQLVDLDHAYVIYDANHASARQTVLDFLARHDIVSVGRYGNWEYSGMEEALAQGKGAV</sequence>